<feature type="compositionally biased region" description="Low complexity" evidence="1">
    <location>
        <begin position="67"/>
        <end position="76"/>
    </location>
</feature>
<feature type="compositionally biased region" description="Polar residues" evidence="1">
    <location>
        <begin position="10"/>
        <end position="60"/>
    </location>
</feature>
<gene>
    <name evidence="2" type="ORF">g.11971</name>
    <name evidence="3" type="ORF">g.11972</name>
</gene>
<reference evidence="3" key="1">
    <citation type="submission" date="2015-11" db="EMBL/GenBank/DDBJ databases">
        <title>De novo transcriptome assembly of four potential Pierce s Disease insect vectors from Arizona vineyards.</title>
        <authorList>
            <person name="Tassone E.E."/>
        </authorList>
    </citation>
    <scope>NUCLEOTIDE SEQUENCE</scope>
</reference>
<dbReference type="EMBL" id="GEBQ01016041">
    <property type="protein sequence ID" value="JAT23936.1"/>
    <property type="molecule type" value="Transcribed_RNA"/>
</dbReference>
<accession>A0A1B6LJR4</accession>
<feature type="region of interest" description="Disordered" evidence="1">
    <location>
        <begin position="141"/>
        <end position="173"/>
    </location>
</feature>
<feature type="region of interest" description="Disordered" evidence="1">
    <location>
        <begin position="1"/>
        <end position="88"/>
    </location>
</feature>
<feature type="compositionally biased region" description="Polar residues" evidence="1">
    <location>
        <begin position="141"/>
        <end position="152"/>
    </location>
</feature>
<feature type="region of interest" description="Disordered" evidence="1">
    <location>
        <begin position="222"/>
        <end position="290"/>
    </location>
</feature>
<name>A0A1B6LJR4_9HEMI</name>
<feature type="compositionally biased region" description="Basic residues" evidence="1">
    <location>
        <begin position="227"/>
        <end position="290"/>
    </location>
</feature>
<evidence type="ECO:0000256" key="1">
    <source>
        <dbReference type="SAM" id="MobiDB-lite"/>
    </source>
</evidence>
<sequence length="533" mass="60906">MENYTKRAESSLNGSQQSKRTSNNDKSQYSSHTEGVSSSAYTVKSQNASFNTSPQSTDIASSDMAGSDQSSRISAHSSRRSNKPPKESIRLMPVKVKDIMKMFNNNPAYRDKSPVMINMKENDIDQIIEQQRSGNFMRLSASQQQPLRQSGRGSPMSMRQSEEEKFIQKTPSPISYVRTWSDEMLQSSRTSSKQAPGLTNPPLGEAQTQQVYAMNALPVGSAGFRAQRSRKRTPQARSRRISPVRRPRSRRPRSRRPRPRRRPISRLRSRSRRRKSRPMRTVRTRPRRRSPVVVVNKRRYPTMDYCCNTYPMCDNTCNLTFGQPRYIPSKAAIRHPVRTKSNILVRTRSRSANRPIIKSPMYSMNRPRGMRSGVSITCDCNLCVEKLQFIQPGVCSKRKHMWTNEYAIIPKKQINLIDPCEELDPLIYPRADNPCIRDGHGNPLTDCIGRPLRDPVGKKFLNFTANGSVMDTNIRGNFYTGQPPLCVKCPLPTNTCAPDATHNWWMSCGYPVEANMNPFFKQILANDHFQHRI</sequence>
<organism evidence="3">
    <name type="scientific">Graphocephala atropunctata</name>
    <dbReference type="NCBI Taxonomy" id="36148"/>
    <lineage>
        <taxon>Eukaryota</taxon>
        <taxon>Metazoa</taxon>
        <taxon>Ecdysozoa</taxon>
        <taxon>Arthropoda</taxon>
        <taxon>Hexapoda</taxon>
        <taxon>Insecta</taxon>
        <taxon>Pterygota</taxon>
        <taxon>Neoptera</taxon>
        <taxon>Paraneoptera</taxon>
        <taxon>Hemiptera</taxon>
        <taxon>Auchenorrhyncha</taxon>
        <taxon>Membracoidea</taxon>
        <taxon>Cicadellidae</taxon>
        <taxon>Cicadellinae</taxon>
        <taxon>Cicadellini</taxon>
        <taxon>Graphocephala</taxon>
    </lineage>
</organism>
<dbReference type="AlphaFoldDB" id="A0A1B6LJR4"/>
<evidence type="ECO:0000313" key="3">
    <source>
        <dbReference type="EMBL" id="JAT23936.1"/>
    </source>
</evidence>
<feature type="region of interest" description="Disordered" evidence="1">
    <location>
        <begin position="185"/>
        <end position="204"/>
    </location>
</feature>
<evidence type="ECO:0000313" key="2">
    <source>
        <dbReference type="EMBL" id="JAT11905.1"/>
    </source>
</evidence>
<dbReference type="EMBL" id="GEBQ01028072">
    <property type="protein sequence ID" value="JAT11905.1"/>
    <property type="molecule type" value="Transcribed_RNA"/>
</dbReference>
<protein>
    <submittedName>
        <fullName evidence="3">Uncharacterized protein</fullName>
    </submittedName>
</protein>
<feature type="compositionally biased region" description="Polar residues" evidence="1">
    <location>
        <begin position="185"/>
        <end position="194"/>
    </location>
</feature>
<proteinExistence type="predicted"/>